<dbReference type="Proteomes" id="UP001253848">
    <property type="component" value="Unassembled WGS sequence"/>
</dbReference>
<dbReference type="PANTHER" id="PTHR14097:SF7">
    <property type="entry name" value="OXIDOREDUCTASE HTATIP2"/>
    <property type="match status" value="1"/>
</dbReference>
<gene>
    <name evidence="1" type="ORF">RM541_16160</name>
</gene>
<name>A0ABU3DW25_9FLAO</name>
<dbReference type="SUPFAM" id="SSF51735">
    <property type="entry name" value="NAD(P)-binding Rossmann-fold domains"/>
    <property type="match status" value="1"/>
</dbReference>
<dbReference type="InterPro" id="IPR036291">
    <property type="entry name" value="NAD(P)-bd_dom_sf"/>
</dbReference>
<organism evidence="1 2">
    <name type="scientific">Autumnicola psychrophila</name>
    <dbReference type="NCBI Taxonomy" id="3075592"/>
    <lineage>
        <taxon>Bacteria</taxon>
        <taxon>Pseudomonadati</taxon>
        <taxon>Bacteroidota</taxon>
        <taxon>Flavobacteriia</taxon>
        <taxon>Flavobacteriales</taxon>
        <taxon>Flavobacteriaceae</taxon>
        <taxon>Autumnicola</taxon>
    </lineage>
</organism>
<comment type="caution">
    <text evidence="1">The sequence shown here is derived from an EMBL/GenBank/DDBJ whole genome shotgun (WGS) entry which is preliminary data.</text>
</comment>
<protein>
    <submittedName>
        <fullName evidence="1">Nucleoside-diphosphate sugar epimerase</fullName>
    </submittedName>
</protein>
<dbReference type="Gene3D" id="3.40.50.720">
    <property type="entry name" value="NAD(P)-binding Rossmann-like Domain"/>
    <property type="match status" value="1"/>
</dbReference>
<reference evidence="1 2" key="1">
    <citation type="submission" date="2023-09" db="EMBL/GenBank/DDBJ databases">
        <authorList>
            <person name="Rey-Velasco X."/>
        </authorList>
    </citation>
    <scope>NUCLEOTIDE SEQUENCE [LARGE SCALE GENOMIC DNA]</scope>
    <source>
        <strain evidence="1 2">F225</strain>
    </source>
</reference>
<evidence type="ECO:0000313" key="1">
    <source>
        <dbReference type="EMBL" id="MDT0687900.1"/>
    </source>
</evidence>
<keyword evidence="2" id="KW-1185">Reference proteome</keyword>
<evidence type="ECO:0000313" key="2">
    <source>
        <dbReference type="Proteomes" id="UP001253848"/>
    </source>
</evidence>
<accession>A0ABU3DW25</accession>
<dbReference type="EMBL" id="JAVRHN010000015">
    <property type="protein sequence ID" value="MDT0687900.1"/>
    <property type="molecule type" value="Genomic_DNA"/>
</dbReference>
<proteinExistence type="predicted"/>
<sequence>MKTAIILGATGLTGGILLRKLLDDDRYGKIILFSRSSANLDHSKIEEHLVDLFHLKEHSDKFKADEVYCCIGTTKSKTPDKDVYKKIDHGIPVAAAGLCEKNAIPCYVLISAMGADPKSKIFYSRIKGKTEKDVLEYDIKKTYILKPSLIVGDREENRTGEKIAKFVMEFFKPLMIGSLKKYRPITPEEIASAMIFLANDGHHQTRIESEEIRELANSMEKE</sequence>
<dbReference type="PANTHER" id="PTHR14097">
    <property type="entry name" value="OXIDOREDUCTASE HTATIP2"/>
    <property type="match status" value="1"/>
</dbReference>
<dbReference type="RefSeq" id="WP_311501169.1">
    <property type="nucleotide sequence ID" value="NZ_JAVRHN010000015.1"/>
</dbReference>